<gene>
    <name evidence="5" type="ORF">EKH83_11645</name>
</gene>
<organism evidence="5 6">
    <name type="scientific">Arcticibacter tournemirensis</name>
    <dbReference type="NCBI Taxonomy" id="699437"/>
    <lineage>
        <taxon>Bacteria</taxon>
        <taxon>Pseudomonadati</taxon>
        <taxon>Bacteroidota</taxon>
        <taxon>Sphingobacteriia</taxon>
        <taxon>Sphingobacteriales</taxon>
        <taxon>Sphingobacteriaceae</taxon>
        <taxon>Arcticibacter</taxon>
    </lineage>
</organism>
<dbReference type="Pfam" id="PF16313">
    <property type="entry name" value="DUF4953"/>
    <property type="match status" value="1"/>
</dbReference>
<dbReference type="InterPro" id="IPR033413">
    <property type="entry name" value="DUF5117"/>
</dbReference>
<reference evidence="5 6" key="1">
    <citation type="submission" date="2018-12" db="EMBL/GenBank/DDBJ databases">
        <title>The Draft Genome Sequence of the Soil Bacterium Pedobacter tournemirensis R1.</title>
        <authorList>
            <person name="He J."/>
        </authorList>
    </citation>
    <scope>NUCLEOTIDE SEQUENCE [LARGE SCALE GENOMIC DNA]</scope>
    <source>
        <strain evidence="5 6">R1</strain>
    </source>
</reference>
<feature type="domain" description="DUF5118" evidence="4">
    <location>
        <begin position="73"/>
        <end position="121"/>
    </location>
</feature>
<dbReference type="Pfam" id="PF17162">
    <property type="entry name" value="DUF5118"/>
    <property type="match status" value="1"/>
</dbReference>
<comment type="caution">
    <text evidence="5">The sequence shown here is derived from an EMBL/GenBank/DDBJ whole genome shotgun (WGS) entry which is preliminary data.</text>
</comment>
<evidence type="ECO:0000313" key="5">
    <source>
        <dbReference type="EMBL" id="RXF69336.1"/>
    </source>
</evidence>
<dbReference type="InterPro" id="IPR032534">
    <property type="entry name" value="EcxA_zinc-bd"/>
</dbReference>
<evidence type="ECO:0000313" key="6">
    <source>
        <dbReference type="Proteomes" id="UP000290848"/>
    </source>
</evidence>
<evidence type="ECO:0000259" key="4">
    <source>
        <dbReference type="Pfam" id="PF17162"/>
    </source>
</evidence>
<dbReference type="EMBL" id="RXOC01000007">
    <property type="protein sequence ID" value="RXF69336.1"/>
    <property type="molecule type" value="Genomic_DNA"/>
</dbReference>
<sequence length="901" mass="100974">MIKKLVLLSGCMLMAAVFYQGEAGVKKGKVIRYGADSVKTDSVKKDSEGGKNNALADTSMKAKAKKDSVKKEKPYEQLLKRPQKAVKGLMNLYYVKEKLYLEVPLKLMGKDMLLASTISETSDNGDGVVGSKPTSPLLVKFSKIDSSLVLTKTERNMFAPESDGNLIRALDKNNIGAIMKIFEIKAYNPDTTAAVIDVTDYFVGDIKELSPFGSFSIYKSMGFKSSESFKKDRSFITDIKAFKDNISIKSNLSYENTLSNSRRTLIKDKPFSVVLTRTLLLLPPLAVRPRIADPRIGVFSSKRYRLSNTVNKTEDVYFAYRWNLVPKDKAAYKSGKLVAPVNPVTFYIDRDFPEGWKKSIKAAINDWNKPFEKIGFKNAVVALDYPVNDPEFDPDNLKYNCVRYSPVPIANVVGPAWVDPRTGEIISASVYVFHDIVKLLNNQMFIQTSPANKEVRTARLPEAYKQEGIRSYVRHEVGHCLGFNHNYAASAGVPVESLRSSSFTNKYGTTYSIMDNAHFNYVAQPEDAKKGLRLTEPMFGPYDYLLVQWSYTFFDKPAGERAELDKMISSKAGDVRYRYAKAQGIDPGVLSDDLGDDAVKASAYGIANLKYIMKNLNTWVAKEDKDYSFRREIWEGILAQYVKYVNFLLPNIGGIYVNEKYEGDPQPSYQSVPRKKQEEALRFLLAQISDVDWIENREVLQNMTLTGTPSNLLRIQIMEALLQTPLAVNLSASKSKELNPFTSEEVMKDIYEAVWKSTEKGSMPGKGEKEMQKAFINSIIKNAKLITPIRGGQAGQSADGFRGVRLSDIMEEARMGRRSAGGLTEVDFGYPFADNASGSETEGFGGSLVNFNLQPSLESMYFVQLTNCKELLSRRVADAGDKETEMHYRLLLNKIDKALNL</sequence>
<evidence type="ECO:0000259" key="2">
    <source>
        <dbReference type="Pfam" id="PF16313"/>
    </source>
</evidence>
<dbReference type="RefSeq" id="WP_128769610.1">
    <property type="nucleotide sequence ID" value="NZ_RXOC01000007.1"/>
</dbReference>
<feature type="domain" description="DUF5117" evidence="3">
    <location>
        <begin position="137"/>
        <end position="327"/>
    </location>
</feature>
<protein>
    <submittedName>
        <fullName evidence="5">DUF5117 domain-containing protein</fullName>
    </submittedName>
</protein>
<name>A0A4Q0M9B8_9SPHI</name>
<evidence type="ECO:0000256" key="1">
    <source>
        <dbReference type="SAM" id="MobiDB-lite"/>
    </source>
</evidence>
<dbReference type="AlphaFoldDB" id="A0A4Q0M9B8"/>
<dbReference type="Pfam" id="PF17148">
    <property type="entry name" value="DUF5117"/>
    <property type="match status" value="1"/>
</dbReference>
<dbReference type="InterPro" id="IPR033428">
    <property type="entry name" value="DUF5118"/>
</dbReference>
<dbReference type="Proteomes" id="UP000290848">
    <property type="component" value="Unassembled WGS sequence"/>
</dbReference>
<dbReference type="PANTHER" id="PTHR38478:SF1">
    <property type="entry name" value="ZINC DEPENDENT METALLOPROTEASE DOMAIN LIPOPROTEIN"/>
    <property type="match status" value="1"/>
</dbReference>
<dbReference type="InterPro" id="IPR034032">
    <property type="entry name" value="Zn_MMP-like_bac"/>
</dbReference>
<dbReference type="SUPFAM" id="SSF55486">
    <property type="entry name" value="Metalloproteases ('zincins'), catalytic domain"/>
    <property type="match status" value="1"/>
</dbReference>
<dbReference type="CDD" id="cd04276">
    <property type="entry name" value="ZnMc_MMP_like_2"/>
    <property type="match status" value="1"/>
</dbReference>
<dbReference type="PANTHER" id="PTHR38478">
    <property type="entry name" value="PEPTIDASE M1A AND M12B"/>
    <property type="match status" value="1"/>
</dbReference>
<accession>A0A4Q0M9B8</accession>
<feature type="region of interest" description="Disordered" evidence="1">
    <location>
        <begin position="41"/>
        <end position="67"/>
    </location>
</feature>
<feature type="domain" description="EcxA zinc-binding" evidence="2">
    <location>
        <begin position="459"/>
        <end position="759"/>
    </location>
</feature>
<proteinExistence type="predicted"/>
<evidence type="ECO:0000259" key="3">
    <source>
        <dbReference type="Pfam" id="PF17148"/>
    </source>
</evidence>